<dbReference type="AlphaFoldDB" id="A0A953N570"/>
<feature type="chain" id="PRO_5037630032" evidence="1">
    <location>
        <begin position="25"/>
        <end position="238"/>
    </location>
</feature>
<dbReference type="EMBL" id="JAHXRI010000001">
    <property type="protein sequence ID" value="MBZ1349127.1"/>
    <property type="molecule type" value="Genomic_DNA"/>
</dbReference>
<sequence>MKAIRFSQVCLLALCTANMVSVKAHEVVSALAPDLKYQAVVERMCVQGFELTLYRLTGRLNISRAMSKVASSIPEGSLSEIDTNYMLVHWENDGNLALISLWAASESSVEGFYSILINNNRTASQASAATCHGAERPPTSLIEWINASMGLRSIFFAVDYARTAPTYSMVYSSWLTSSALAVAVSTGLKSAGWLVEGERLAAKSTRHAYSMLATKALSQLRLKILDAHGHTMLFIISH</sequence>
<evidence type="ECO:0000313" key="2">
    <source>
        <dbReference type="EMBL" id="MBZ1349127.1"/>
    </source>
</evidence>
<feature type="signal peptide" evidence="1">
    <location>
        <begin position="1"/>
        <end position="24"/>
    </location>
</feature>
<dbReference type="Proteomes" id="UP000739565">
    <property type="component" value="Unassembled WGS sequence"/>
</dbReference>
<accession>A0A953N570</accession>
<keyword evidence="3" id="KW-1185">Reference proteome</keyword>
<reference evidence="2" key="1">
    <citation type="submission" date="2021-07" db="EMBL/GenBank/DDBJ databases">
        <title>New genus and species of the family Alcaligenaceae.</title>
        <authorList>
            <person name="Hahn M.W."/>
        </authorList>
    </citation>
    <scope>NUCLEOTIDE SEQUENCE</scope>
    <source>
        <strain evidence="2">LF4-65</strain>
    </source>
</reference>
<keyword evidence="1" id="KW-0732">Signal</keyword>
<protein>
    <submittedName>
        <fullName evidence="2">Uncharacterized protein</fullName>
    </submittedName>
</protein>
<evidence type="ECO:0000256" key="1">
    <source>
        <dbReference type="SAM" id="SignalP"/>
    </source>
</evidence>
<dbReference type="RefSeq" id="WP_259659546.1">
    <property type="nucleotide sequence ID" value="NZ_JAHXRI010000001.1"/>
</dbReference>
<gene>
    <name evidence="2" type="ORF">KZZ10_00570</name>
</gene>
<proteinExistence type="predicted"/>
<comment type="caution">
    <text evidence="2">The sequence shown here is derived from an EMBL/GenBank/DDBJ whole genome shotgun (WGS) entry which is preliminary data.</text>
</comment>
<evidence type="ECO:0000313" key="3">
    <source>
        <dbReference type="Proteomes" id="UP000739565"/>
    </source>
</evidence>
<name>A0A953N570_9BURK</name>
<organism evidence="2 3">
    <name type="scientific">Zwartia hollandica</name>
    <dbReference type="NCBI Taxonomy" id="324606"/>
    <lineage>
        <taxon>Bacteria</taxon>
        <taxon>Pseudomonadati</taxon>
        <taxon>Pseudomonadota</taxon>
        <taxon>Betaproteobacteria</taxon>
        <taxon>Burkholderiales</taxon>
        <taxon>Alcaligenaceae</taxon>
        <taxon>Zwartia</taxon>
    </lineage>
</organism>